<organism evidence="2 3">
    <name type="scientific">Acrobeloides nanus</name>
    <dbReference type="NCBI Taxonomy" id="290746"/>
    <lineage>
        <taxon>Eukaryota</taxon>
        <taxon>Metazoa</taxon>
        <taxon>Ecdysozoa</taxon>
        <taxon>Nematoda</taxon>
        <taxon>Chromadorea</taxon>
        <taxon>Rhabditida</taxon>
        <taxon>Tylenchina</taxon>
        <taxon>Cephalobomorpha</taxon>
        <taxon>Cephaloboidea</taxon>
        <taxon>Cephalobidae</taxon>
        <taxon>Acrobeloides</taxon>
    </lineage>
</organism>
<dbReference type="Proteomes" id="UP000887540">
    <property type="component" value="Unplaced"/>
</dbReference>
<keyword evidence="1" id="KW-1133">Transmembrane helix</keyword>
<evidence type="ECO:0000313" key="2">
    <source>
        <dbReference type="Proteomes" id="UP000887540"/>
    </source>
</evidence>
<reference evidence="3" key="1">
    <citation type="submission" date="2022-11" db="UniProtKB">
        <authorList>
            <consortium name="WormBaseParasite"/>
        </authorList>
    </citation>
    <scope>IDENTIFICATION</scope>
</reference>
<keyword evidence="2" id="KW-1185">Reference proteome</keyword>
<sequence length="100" mass="11758">MTTKEGSNSGEIIFLTQNITNLVCLVVFLCPFLAFEYIYGNATFREGDLTRISPNVEYIDSWLYQGIRFFYETYCARVIWRSVDELLSAFIQFRLIKMNK</sequence>
<dbReference type="AlphaFoldDB" id="A0A914D8I5"/>
<keyword evidence="1" id="KW-0472">Membrane</keyword>
<proteinExistence type="predicted"/>
<feature type="transmembrane region" description="Helical" evidence="1">
    <location>
        <begin position="12"/>
        <end position="35"/>
    </location>
</feature>
<evidence type="ECO:0000313" key="3">
    <source>
        <dbReference type="WBParaSite" id="ACRNAN_scaffold2084.g22112.t1"/>
    </source>
</evidence>
<protein>
    <submittedName>
        <fullName evidence="3">Uncharacterized protein</fullName>
    </submittedName>
</protein>
<evidence type="ECO:0000256" key="1">
    <source>
        <dbReference type="SAM" id="Phobius"/>
    </source>
</evidence>
<keyword evidence="1" id="KW-0812">Transmembrane</keyword>
<dbReference type="WBParaSite" id="ACRNAN_scaffold2084.g22112.t1">
    <property type="protein sequence ID" value="ACRNAN_scaffold2084.g22112.t1"/>
    <property type="gene ID" value="ACRNAN_scaffold2084.g22112"/>
</dbReference>
<accession>A0A914D8I5</accession>
<name>A0A914D8I5_9BILA</name>